<dbReference type="Proteomes" id="UP000076154">
    <property type="component" value="Unassembled WGS sequence"/>
</dbReference>
<protein>
    <submittedName>
        <fullName evidence="1">Uncharacterized protein</fullName>
    </submittedName>
</protein>
<gene>
    <name evidence="1" type="ORF">Hypma_005156</name>
</gene>
<name>A0A369JYR3_HYPMA</name>
<sequence>MTPRDHKGNIGIFVNGFHTTADHDKFLKYVAPMYMRASKERKMDLFFELFFDAWFDRFPVILDDGFDDDEPDGAVDPHRVEWAKTVQKKNLQNVLCWFRSIFGKKGRYYGDWMADLGIPSDRRHRRNEYFTKAFRGTYLFGHQYDVVVTPEERAQAERTFEEHIEDIRALIRPVPHRRRAV</sequence>
<dbReference type="EMBL" id="LUEZ02000021">
    <property type="protein sequence ID" value="RDB26878.1"/>
    <property type="molecule type" value="Genomic_DNA"/>
</dbReference>
<dbReference type="InParanoid" id="A0A369JYR3"/>
<organism evidence="1 2">
    <name type="scientific">Hypsizygus marmoreus</name>
    <name type="common">White beech mushroom</name>
    <name type="synonym">Agaricus marmoreus</name>
    <dbReference type="NCBI Taxonomy" id="39966"/>
    <lineage>
        <taxon>Eukaryota</taxon>
        <taxon>Fungi</taxon>
        <taxon>Dikarya</taxon>
        <taxon>Basidiomycota</taxon>
        <taxon>Agaricomycotina</taxon>
        <taxon>Agaricomycetes</taxon>
        <taxon>Agaricomycetidae</taxon>
        <taxon>Agaricales</taxon>
        <taxon>Tricholomatineae</taxon>
        <taxon>Lyophyllaceae</taxon>
        <taxon>Hypsizygus</taxon>
    </lineage>
</organism>
<dbReference type="OrthoDB" id="3058888at2759"/>
<accession>A0A369JYR3</accession>
<evidence type="ECO:0000313" key="2">
    <source>
        <dbReference type="Proteomes" id="UP000076154"/>
    </source>
</evidence>
<reference evidence="1" key="1">
    <citation type="submission" date="2018-04" db="EMBL/GenBank/DDBJ databases">
        <title>Whole genome sequencing of Hypsizygus marmoreus.</title>
        <authorList>
            <person name="Choi I.-G."/>
            <person name="Min B."/>
            <person name="Kim J.-G."/>
            <person name="Kim S."/>
            <person name="Oh Y.-L."/>
            <person name="Kong W.-S."/>
            <person name="Park H."/>
            <person name="Jeong J."/>
            <person name="Song E.-S."/>
        </authorList>
    </citation>
    <scope>NUCLEOTIDE SEQUENCE [LARGE SCALE GENOMIC DNA]</scope>
    <source>
        <strain evidence="1">51987-8</strain>
    </source>
</reference>
<keyword evidence="2" id="KW-1185">Reference proteome</keyword>
<proteinExistence type="predicted"/>
<comment type="caution">
    <text evidence="1">The sequence shown here is derived from an EMBL/GenBank/DDBJ whole genome shotgun (WGS) entry which is preliminary data.</text>
</comment>
<dbReference type="AlphaFoldDB" id="A0A369JYR3"/>
<evidence type="ECO:0000313" key="1">
    <source>
        <dbReference type="EMBL" id="RDB26878.1"/>
    </source>
</evidence>